<dbReference type="Pfam" id="PF13649">
    <property type="entry name" value="Methyltransf_25"/>
    <property type="match status" value="1"/>
</dbReference>
<dbReference type="EMBL" id="PVUE01000005">
    <property type="protein sequence ID" value="PRZ42441.1"/>
    <property type="molecule type" value="Genomic_DNA"/>
</dbReference>
<comment type="caution">
    <text evidence="3">The sequence shown here is derived from an EMBL/GenBank/DDBJ whole genome shotgun (WGS) entry which is preliminary data.</text>
</comment>
<keyword evidence="1 3" id="KW-0808">Transferase</keyword>
<evidence type="ECO:0000259" key="2">
    <source>
        <dbReference type="Pfam" id="PF13649"/>
    </source>
</evidence>
<dbReference type="Gene3D" id="3.40.50.150">
    <property type="entry name" value="Vaccinia Virus protein VP39"/>
    <property type="match status" value="1"/>
</dbReference>
<evidence type="ECO:0000256" key="1">
    <source>
        <dbReference type="ARBA" id="ARBA00022679"/>
    </source>
</evidence>
<evidence type="ECO:0000313" key="4">
    <source>
        <dbReference type="Proteomes" id="UP000237752"/>
    </source>
</evidence>
<dbReference type="PANTHER" id="PTHR43861">
    <property type="entry name" value="TRANS-ACONITATE 2-METHYLTRANSFERASE-RELATED"/>
    <property type="match status" value="1"/>
</dbReference>
<accession>A0A2T1A1F8</accession>
<dbReference type="GO" id="GO:0032259">
    <property type="term" value="P:methylation"/>
    <property type="evidence" value="ECO:0007669"/>
    <property type="project" value="UniProtKB-KW"/>
</dbReference>
<dbReference type="SUPFAM" id="SSF53335">
    <property type="entry name" value="S-adenosyl-L-methionine-dependent methyltransferases"/>
    <property type="match status" value="1"/>
</dbReference>
<keyword evidence="3" id="KW-0489">Methyltransferase</keyword>
<dbReference type="OrthoDB" id="9786503at2"/>
<sequence>MSSERVEFWENFYQDVDRDWGTRPNVVLVDLLDELQLPAGTAMDLGSGHGGDAVWLASNGWRVSAVDVSTTALARVAAAAERAGVSDRVTTTQSDLESEVPSGTFDLVYAAYFHSPVETSRFDALRRAAQNVAPGGILALIDHGSGPSWSQHDHDHYQFLTPDETIAGLALGDGWDVVKVGASDRIMTGPEGQTGTVIDNVIVVRRSAASAD</sequence>
<protein>
    <submittedName>
        <fullName evidence="3">Methyltransferase family protein</fullName>
    </submittedName>
</protein>
<dbReference type="CDD" id="cd02440">
    <property type="entry name" value="AdoMet_MTases"/>
    <property type="match status" value="1"/>
</dbReference>
<name>A0A2T1A1F8_9ACTN</name>
<dbReference type="PANTHER" id="PTHR43861:SF3">
    <property type="entry name" value="PUTATIVE (AFU_ORTHOLOGUE AFUA_2G14390)-RELATED"/>
    <property type="match status" value="1"/>
</dbReference>
<dbReference type="Proteomes" id="UP000237752">
    <property type="component" value="Unassembled WGS sequence"/>
</dbReference>
<dbReference type="GO" id="GO:0008168">
    <property type="term" value="F:methyltransferase activity"/>
    <property type="evidence" value="ECO:0007669"/>
    <property type="project" value="UniProtKB-KW"/>
</dbReference>
<dbReference type="RefSeq" id="WP_106348485.1">
    <property type="nucleotide sequence ID" value="NZ_PVUE01000005.1"/>
</dbReference>
<dbReference type="AlphaFoldDB" id="A0A2T1A1F8"/>
<feature type="domain" description="Methyltransferase" evidence="2">
    <location>
        <begin position="43"/>
        <end position="136"/>
    </location>
</feature>
<proteinExistence type="predicted"/>
<evidence type="ECO:0000313" key="3">
    <source>
        <dbReference type="EMBL" id="PRZ42441.1"/>
    </source>
</evidence>
<gene>
    <name evidence="3" type="ORF">CLV47_10559</name>
</gene>
<reference evidence="3 4" key="1">
    <citation type="submission" date="2018-03" db="EMBL/GenBank/DDBJ databases">
        <title>Genomic Encyclopedia of Archaeal and Bacterial Type Strains, Phase II (KMG-II): from individual species to whole genera.</title>
        <authorList>
            <person name="Goeker M."/>
        </authorList>
    </citation>
    <scope>NUCLEOTIDE SEQUENCE [LARGE SCALE GENOMIC DNA]</scope>
    <source>
        <strain evidence="3 4">DSM 100065</strain>
    </source>
</reference>
<dbReference type="InterPro" id="IPR029063">
    <property type="entry name" value="SAM-dependent_MTases_sf"/>
</dbReference>
<keyword evidence="4" id="KW-1185">Reference proteome</keyword>
<dbReference type="InterPro" id="IPR041698">
    <property type="entry name" value="Methyltransf_25"/>
</dbReference>
<organism evidence="3 4">
    <name type="scientific">Antricoccus suffuscus</name>
    <dbReference type="NCBI Taxonomy" id="1629062"/>
    <lineage>
        <taxon>Bacteria</taxon>
        <taxon>Bacillati</taxon>
        <taxon>Actinomycetota</taxon>
        <taxon>Actinomycetes</taxon>
        <taxon>Geodermatophilales</taxon>
        <taxon>Antricoccaceae</taxon>
        <taxon>Antricoccus</taxon>
    </lineage>
</organism>